<dbReference type="EMBL" id="MK500514">
    <property type="protein sequence ID" value="QBK91199.1"/>
    <property type="molecule type" value="Genomic_DNA"/>
</dbReference>
<dbReference type="InterPro" id="IPR027417">
    <property type="entry name" value="P-loop_NTPase"/>
</dbReference>
<dbReference type="InterPro" id="IPR001650">
    <property type="entry name" value="Helicase_C-like"/>
</dbReference>
<name>A0A481Z7V4_9VIRU</name>
<keyword evidence="3" id="KW-0547">Nucleotide-binding</keyword>
<dbReference type="PROSITE" id="PS51194">
    <property type="entry name" value="HELICASE_CTER"/>
    <property type="match status" value="1"/>
</dbReference>
<evidence type="ECO:0000313" key="3">
    <source>
        <dbReference type="EMBL" id="QBK91199.1"/>
    </source>
</evidence>
<dbReference type="SUPFAM" id="SSF52540">
    <property type="entry name" value="P-loop containing nucleoside triphosphate hydrolases"/>
    <property type="match status" value="2"/>
</dbReference>
<gene>
    <name evidence="3" type="ORF">LCPAC202_01730</name>
</gene>
<organism evidence="3">
    <name type="scientific">Pithovirus LCPAC202</name>
    <dbReference type="NCBI Taxonomy" id="2506592"/>
    <lineage>
        <taxon>Viruses</taxon>
        <taxon>Pithoviruses</taxon>
    </lineage>
</organism>
<keyword evidence="3" id="KW-0347">Helicase</keyword>
<reference evidence="3" key="1">
    <citation type="journal article" date="2019" name="MBio">
        <title>Virus Genomes from Deep Sea Sediments Expand the Ocean Megavirome and Support Independent Origins of Viral Gigantism.</title>
        <authorList>
            <person name="Backstrom D."/>
            <person name="Yutin N."/>
            <person name="Jorgensen S.L."/>
            <person name="Dharamshi J."/>
            <person name="Homa F."/>
            <person name="Zaremba-Niedwiedzka K."/>
            <person name="Spang A."/>
            <person name="Wolf Y.I."/>
            <person name="Koonin E.V."/>
            <person name="Ettema T.J."/>
        </authorList>
    </citation>
    <scope>NUCLEOTIDE SEQUENCE</scope>
</reference>
<evidence type="ECO:0000259" key="2">
    <source>
        <dbReference type="PROSITE" id="PS51194"/>
    </source>
</evidence>
<protein>
    <submittedName>
        <fullName evidence="3">DEAD/SNF2-like helicase</fullName>
    </submittedName>
</protein>
<accession>A0A481Z7V4</accession>
<evidence type="ECO:0000256" key="1">
    <source>
        <dbReference type="SAM" id="MobiDB-lite"/>
    </source>
</evidence>
<feature type="compositionally biased region" description="Polar residues" evidence="1">
    <location>
        <begin position="506"/>
        <end position="520"/>
    </location>
</feature>
<dbReference type="Pfam" id="PF00271">
    <property type="entry name" value="Helicase_C"/>
    <property type="match status" value="1"/>
</dbReference>
<feature type="domain" description="Helicase C-terminal" evidence="2">
    <location>
        <begin position="301"/>
        <end position="471"/>
    </location>
</feature>
<dbReference type="GO" id="GO:0004386">
    <property type="term" value="F:helicase activity"/>
    <property type="evidence" value="ECO:0007669"/>
    <property type="project" value="UniProtKB-KW"/>
</dbReference>
<sequence>MIQILEKCPVVLDISDTGLGKTYTTTCLGAIYKLPLLVISAPTCLAVWREIGKEYEVPIIDMVSYDILRGLKGKPCNNPYLIRTKENKFVPTEHLKQLLRSGVLIVFDEISKLKNQEAGVKAASHAIVKALIDVKSGSRIVLLSALPCDKTIHILSLMQMLGIIYDDKIYKYDTTSRKYILKGFREAINWCSHEDPEATKTALEQCSEINKNSIPILAKNLYKNIIRSRLSSYMRDRTNPECQKIVKNGYYKIIGQDMELLKLGQRTLRNAVRYYGDQITNRKLTNWGEVTKALQILGISKLHTLVSLAYRDLTSNPQRKIVICAWYIDQLLWLKKVFEPFGANLLYGSTSDENREIIVSLFQEPNSKCRVIIINPTVGGMAISLDDRDGKWPRTMLGIPDFRFVELIQCTGRVYRPGSTKSKEDTTIIFIYAEQFKRESKILNSLLQKSDDARSVISDDSGLVLPDNYEVDNNMEGLESIDCPPLPIKEKIKLELLQFRERENASSRNISSTSNPIEPQTRSEIKLPKPIQIIPMNTHRFRSCFNMMNGYLPLPEYPSVVGEAS</sequence>
<dbReference type="Gene3D" id="3.40.50.300">
    <property type="entry name" value="P-loop containing nucleotide triphosphate hydrolases"/>
    <property type="match status" value="1"/>
</dbReference>
<proteinExistence type="predicted"/>
<keyword evidence="3" id="KW-0067">ATP-binding</keyword>
<feature type="region of interest" description="Disordered" evidence="1">
    <location>
        <begin position="505"/>
        <end position="524"/>
    </location>
</feature>
<keyword evidence="3" id="KW-0378">Hydrolase</keyword>